<evidence type="ECO:0000313" key="3">
    <source>
        <dbReference type="Proteomes" id="UP000095468"/>
    </source>
</evidence>
<organism evidence="2 3">
    <name type="scientific">Collinsella aerofaciens</name>
    <dbReference type="NCBI Taxonomy" id="74426"/>
    <lineage>
        <taxon>Bacteria</taxon>
        <taxon>Bacillati</taxon>
        <taxon>Actinomycetota</taxon>
        <taxon>Coriobacteriia</taxon>
        <taxon>Coriobacteriales</taxon>
        <taxon>Coriobacteriaceae</taxon>
        <taxon>Collinsella</taxon>
    </lineage>
</organism>
<dbReference type="PIRSF" id="PIRSF004749">
    <property type="entry name" value="Pep_def"/>
    <property type="match status" value="1"/>
</dbReference>
<protein>
    <submittedName>
        <fullName evidence="2">Peptide deformylase</fullName>
        <ecNumber evidence="2">3.5.1.88</ecNumber>
    </submittedName>
</protein>
<dbReference type="NCBIfam" id="NF006670">
    <property type="entry name" value="PRK09218.1"/>
    <property type="match status" value="1"/>
</dbReference>
<evidence type="ECO:0000256" key="1">
    <source>
        <dbReference type="ARBA" id="ARBA00010759"/>
    </source>
</evidence>
<gene>
    <name evidence="2" type="primary">def</name>
    <name evidence="2" type="ORF">ERS852381_01218</name>
</gene>
<dbReference type="PRINTS" id="PR01576">
    <property type="entry name" value="PDEFORMYLASE"/>
</dbReference>
<dbReference type="PANTHER" id="PTHR10458">
    <property type="entry name" value="PEPTIDE DEFORMYLASE"/>
    <property type="match status" value="1"/>
</dbReference>
<dbReference type="Proteomes" id="UP000095468">
    <property type="component" value="Unassembled WGS sequence"/>
</dbReference>
<sequence>MIKPIMKSEFFLRLPSEDAGPDDAATGQDLLDTLHEHEHECVGLAANMIGVRKRIICVKDGNRTLLMYNPQILEQVNAYQTSEGCLSLIGERPCTRYRRIKVEYLDENFVHRIKNFSGYTAEIIQHEIDHCNGIVI</sequence>
<evidence type="ECO:0000313" key="2">
    <source>
        <dbReference type="EMBL" id="CUO21599.1"/>
    </source>
</evidence>
<dbReference type="Pfam" id="PF01327">
    <property type="entry name" value="Pep_deformylase"/>
    <property type="match status" value="1"/>
</dbReference>
<dbReference type="EC" id="3.5.1.88" evidence="2"/>
<dbReference type="InterPro" id="IPR023635">
    <property type="entry name" value="Peptide_deformylase"/>
</dbReference>
<accession>A0A174DBB9</accession>
<dbReference type="EMBL" id="CYYP01000010">
    <property type="protein sequence ID" value="CUO21599.1"/>
    <property type="molecule type" value="Genomic_DNA"/>
</dbReference>
<name>A0A174DBB9_9ACTN</name>
<proteinExistence type="inferred from homology"/>
<dbReference type="SUPFAM" id="SSF56420">
    <property type="entry name" value="Peptide deformylase"/>
    <property type="match status" value="1"/>
</dbReference>
<dbReference type="InterPro" id="IPR036821">
    <property type="entry name" value="Peptide_deformylase_sf"/>
</dbReference>
<keyword evidence="2" id="KW-0378">Hydrolase</keyword>
<comment type="similarity">
    <text evidence="1">Belongs to the polypeptide deformylase family.</text>
</comment>
<reference evidence="2 3" key="1">
    <citation type="submission" date="2015-09" db="EMBL/GenBank/DDBJ databases">
        <authorList>
            <consortium name="Pathogen Informatics"/>
        </authorList>
    </citation>
    <scope>NUCLEOTIDE SEQUENCE [LARGE SCALE GENOMIC DNA]</scope>
    <source>
        <strain evidence="2 3">2789STDY5608823</strain>
    </source>
</reference>
<dbReference type="RefSeq" id="WP_055286616.1">
    <property type="nucleotide sequence ID" value="NZ_CYYP01000010.1"/>
</dbReference>
<dbReference type="Gene3D" id="3.90.45.10">
    <property type="entry name" value="Peptide deformylase"/>
    <property type="match status" value="1"/>
</dbReference>
<dbReference type="AlphaFoldDB" id="A0A174DBB9"/>
<dbReference type="PANTHER" id="PTHR10458:SF22">
    <property type="entry name" value="PEPTIDE DEFORMYLASE"/>
    <property type="match status" value="1"/>
</dbReference>
<dbReference type="GO" id="GO:0042586">
    <property type="term" value="F:peptide deformylase activity"/>
    <property type="evidence" value="ECO:0007669"/>
    <property type="project" value="UniProtKB-EC"/>
</dbReference>
<dbReference type="CDD" id="cd00487">
    <property type="entry name" value="Pep_deformylase"/>
    <property type="match status" value="1"/>
</dbReference>